<proteinExistence type="predicted"/>
<evidence type="ECO:0000256" key="1">
    <source>
        <dbReference type="SAM" id="MobiDB-lite"/>
    </source>
</evidence>
<reference evidence="2" key="1">
    <citation type="submission" date="2020-11" db="EMBL/GenBank/DDBJ databases">
        <authorList>
            <consortium name="DOE Joint Genome Institute"/>
            <person name="Ahrendt S."/>
            <person name="Riley R."/>
            <person name="Andreopoulos W."/>
            <person name="LaButti K."/>
            <person name="Pangilinan J."/>
            <person name="Ruiz-duenas F.J."/>
            <person name="Barrasa J.M."/>
            <person name="Sanchez-Garcia M."/>
            <person name="Camarero S."/>
            <person name="Miyauchi S."/>
            <person name="Serrano A."/>
            <person name="Linde D."/>
            <person name="Babiker R."/>
            <person name="Drula E."/>
            <person name="Ayuso-Fernandez I."/>
            <person name="Pacheco R."/>
            <person name="Padilla G."/>
            <person name="Ferreira P."/>
            <person name="Barriuso J."/>
            <person name="Kellner H."/>
            <person name="Castanera R."/>
            <person name="Alfaro M."/>
            <person name="Ramirez L."/>
            <person name="Pisabarro A.G."/>
            <person name="Kuo A."/>
            <person name="Tritt A."/>
            <person name="Lipzen A."/>
            <person name="He G."/>
            <person name="Yan M."/>
            <person name="Ng V."/>
            <person name="Cullen D."/>
            <person name="Martin F."/>
            <person name="Rosso M.-N."/>
            <person name="Henrissat B."/>
            <person name="Hibbett D."/>
            <person name="Martinez A.T."/>
            <person name="Grigoriev I.V."/>
        </authorList>
    </citation>
    <scope>NUCLEOTIDE SEQUENCE</scope>
    <source>
        <strain evidence="2">AH 44721</strain>
    </source>
</reference>
<dbReference type="AlphaFoldDB" id="A0A9P5P230"/>
<keyword evidence="3" id="KW-1185">Reference proteome</keyword>
<dbReference type="Proteomes" id="UP000724874">
    <property type="component" value="Unassembled WGS sequence"/>
</dbReference>
<evidence type="ECO:0000313" key="3">
    <source>
        <dbReference type="Proteomes" id="UP000724874"/>
    </source>
</evidence>
<evidence type="ECO:0000313" key="2">
    <source>
        <dbReference type="EMBL" id="KAF8912877.1"/>
    </source>
</evidence>
<name>A0A9P5P230_GYMJU</name>
<organism evidence="2 3">
    <name type="scientific">Gymnopilus junonius</name>
    <name type="common">Spectacular rustgill mushroom</name>
    <name type="synonym">Gymnopilus spectabilis subsp. junonius</name>
    <dbReference type="NCBI Taxonomy" id="109634"/>
    <lineage>
        <taxon>Eukaryota</taxon>
        <taxon>Fungi</taxon>
        <taxon>Dikarya</taxon>
        <taxon>Basidiomycota</taxon>
        <taxon>Agaricomycotina</taxon>
        <taxon>Agaricomycetes</taxon>
        <taxon>Agaricomycetidae</taxon>
        <taxon>Agaricales</taxon>
        <taxon>Agaricineae</taxon>
        <taxon>Hymenogastraceae</taxon>
        <taxon>Gymnopilus</taxon>
    </lineage>
</organism>
<feature type="compositionally biased region" description="Polar residues" evidence="1">
    <location>
        <begin position="1"/>
        <end position="19"/>
    </location>
</feature>
<protein>
    <submittedName>
        <fullName evidence="2">Uncharacterized protein</fullName>
    </submittedName>
</protein>
<comment type="caution">
    <text evidence="2">The sequence shown here is derived from an EMBL/GenBank/DDBJ whole genome shotgun (WGS) entry which is preliminary data.</text>
</comment>
<accession>A0A9P5P230</accession>
<feature type="region of interest" description="Disordered" evidence="1">
    <location>
        <begin position="1"/>
        <end position="54"/>
    </location>
</feature>
<feature type="compositionally biased region" description="Basic and acidic residues" evidence="1">
    <location>
        <begin position="40"/>
        <end position="54"/>
    </location>
</feature>
<gene>
    <name evidence="2" type="ORF">CPB84DRAFT_1759745</name>
</gene>
<dbReference type="OrthoDB" id="3270653at2759"/>
<dbReference type="EMBL" id="JADNYJ010000002">
    <property type="protein sequence ID" value="KAF8912877.1"/>
    <property type="molecule type" value="Genomic_DNA"/>
</dbReference>
<sequence>MSSSSRSTIYSKGSRNTLRGTPHGPHSRIEIILPTPLAGRQEDKEAVEVADRWM</sequence>